<keyword evidence="5" id="KW-0964">Secreted</keyword>
<keyword evidence="9 12" id="KW-0326">Glycosidase</keyword>
<evidence type="ECO:0000256" key="7">
    <source>
        <dbReference type="ARBA" id="ARBA00022801"/>
    </source>
</evidence>
<dbReference type="InterPro" id="IPR001000">
    <property type="entry name" value="GH10_dom"/>
</dbReference>
<evidence type="ECO:0000256" key="10">
    <source>
        <dbReference type="ARBA" id="ARBA00023326"/>
    </source>
</evidence>
<dbReference type="GO" id="GO:0005576">
    <property type="term" value="C:extracellular region"/>
    <property type="evidence" value="ECO:0007669"/>
    <property type="project" value="UniProtKB-SubCell"/>
</dbReference>
<keyword evidence="6 15" id="KW-0858">Xylan degradation</keyword>
<reference evidence="15" key="1">
    <citation type="submission" date="2019-10" db="EMBL/GenBank/DDBJ databases">
        <authorList>
            <person name="Nor Muhammad N."/>
        </authorList>
    </citation>
    <scope>NUCLEOTIDE SEQUENCE</scope>
</reference>
<dbReference type="PANTHER" id="PTHR31490:SF35">
    <property type="entry name" value="ENDO-1,4-BETA-XYLANASE"/>
    <property type="match status" value="1"/>
</dbReference>
<dbReference type="GO" id="GO:0045493">
    <property type="term" value="P:xylan catabolic process"/>
    <property type="evidence" value="ECO:0007669"/>
    <property type="project" value="UniProtKB-KW"/>
</dbReference>
<protein>
    <recommendedName>
        <fullName evidence="12">Beta-xylanase</fullName>
        <ecNumber evidence="12">3.2.1.8</ecNumber>
    </recommendedName>
</protein>
<dbReference type="PROSITE" id="PS00591">
    <property type="entry name" value="GH10_1"/>
    <property type="match status" value="1"/>
</dbReference>
<keyword evidence="7 12" id="KW-0378">Hydrolase</keyword>
<keyword evidence="8 12" id="KW-0119">Carbohydrate metabolism</keyword>
<evidence type="ECO:0000256" key="1">
    <source>
        <dbReference type="ARBA" id="ARBA00000681"/>
    </source>
</evidence>
<proteinExistence type="inferred from homology"/>
<evidence type="ECO:0000313" key="15">
    <source>
        <dbReference type="EMBL" id="VWO96522.1"/>
    </source>
</evidence>
<dbReference type="InterPro" id="IPR044846">
    <property type="entry name" value="GH10"/>
</dbReference>
<dbReference type="Gene3D" id="3.20.20.80">
    <property type="entry name" value="Glycosidases"/>
    <property type="match status" value="1"/>
</dbReference>
<feature type="chain" id="PRO_5023860705" description="Beta-xylanase" evidence="13">
    <location>
        <begin position="22"/>
        <end position="357"/>
    </location>
</feature>
<comment type="pathway">
    <text evidence="3">Glycan degradation; xylan degradation.</text>
</comment>
<feature type="domain" description="GH10" evidence="14">
    <location>
        <begin position="32"/>
        <end position="354"/>
    </location>
</feature>
<dbReference type="PANTHER" id="PTHR31490">
    <property type="entry name" value="GLYCOSYL HYDROLASE"/>
    <property type="match status" value="1"/>
</dbReference>
<evidence type="ECO:0000259" key="14">
    <source>
        <dbReference type="PROSITE" id="PS51760"/>
    </source>
</evidence>
<feature type="active site" description="Nucleophile" evidence="11">
    <location>
        <position position="275"/>
    </location>
</feature>
<dbReference type="GO" id="GO:0031176">
    <property type="term" value="F:endo-1,4-beta-xylanase activity"/>
    <property type="evidence" value="ECO:0007669"/>
    <property type="project" value="UniProtKB-EC"/>
</dbReference>
<dbReference type="AlphaFoldDB" id="A0A5K1JW37"/>
<keyword evidence="10 12" id="KW-0624">Polysaccharide degradation</keyword>
<dbReference type="InterPro" id="IPR031158">
    <property type="entry name" value="GH10_AS"/>
</dbReference>
<evidence type="ECO:0000256" key="4">
    <source>
        <dbReference type="ARBA" id="ARBA00007495"/>
    </source>
</evidence>
<dbReference type="Pfam" id="PF00331">
    <property type="entry name" value="Glyco_hydro_10"/>
    <property type="match status" value="1"/>
</dbReference>
<evidence type="ECO:0000256" key="3">
    <source>
        <dbReference type="ARBA" id="ARBA00004851"/>
    </source>
</evidence>
<evidence type="ECO:0000256" key="12">
    <source>
        <dbReference type="RuleBase" id="RU361174"/>
    </source>
</evidence>
<dbReference type="PRINTS" id="PR00134">
    <property type="entry name" value="GLHYDRLASE10"/>
</dbReference>
<comment type="catalytic activity">
    <reaction evidence="1 12">
        <text>Endohydrolysis of (1-&gt;4)-beta-D-xylosidic linkages in xylans.</text>
        <dbReference type="EC" id="3.2.1.8"/>
    </reaction>
</comment>
<dbReference type="InterPro" id="IPR017853">
    <property type="entry name" value="GH"/>
</dbReference>
<evidence type="ECO:0000256" key="2">
    <source>
        <dbReference type="ARBA" id="ARBA00004613"/>
    </source>
</evidence>
<evidence type="ECO:0000256" key="8">
    <source>
        <dbReference type="ARBA" id="ARBA00023277"/>
    </source>
</evidence>
<evidence type="ECO:0000256" key="6">
    <source>
        <dbReference type="ARBA" id="ARBA00022651"/>
    </source>
</evidence>
<evidence type="ECO:0000256" key="11">
    <source>
        <dbReference type="PROSITE-ProRule" id="PRU10061"/>
    </source>
</evidence>
<dbReference type="EC" id="3.2.1.8" evidence="12"/>
<dbReference type="SMART" id="SM00633">
    <property type="entry name" value="Glyco_10"/>
    <property type="match status" value="1"/>
</dbReference>
<accession>A0A5K1JW37</accession>
<feature type="signal peptide" evidence="13">
    <location>
        <begin position="1"/>
        <end position="21"/>
    </location>
</feature>
<name>A0A5K1JW37_9APHY</name>
<dbReference type="PROSITE" id="PS51760">
    <property type="entry name" value="GH10_2"/>
    <property type="match status" value="1"/>
</dbReference>
<evidence type="ECO:0000256" key="13">
    <source>
        <dbReference type="SAM" id="SignalP"/>
    </source>
</evidence>
<keyword evidence="13" id="KW-0732">Signal</keyword>
<dbReference type="SUPFAM" id="SSF51445">
    <property type="entry name" value="(Trans)glycosidases"/>
    <property type="match status" value="1"/>
</dbReference>
<dbReference type="EMBL" id="LR725705">
    <property type="protein sequence ID" value="VWO96522.1"/>
    <property type="molecule type" value="Genomic_DNA"/>
</dbReference>
<comment type="similarity">
    <text evidence="4 12">Belongs to the glycosyl hydrolase 10 (cellulase F) family.</text>
</comment>
<sequence length="357" mass="39566">MVVIKVCISIVFIVPVLLAAAHPPRSGFNAVARSAGKLYFGTATNNYQLNDSAYVAVLDDLAMFGQLTPAKAMKWTLIFVRKNYTEPERGVFTWDMGDQVVALAQQGGKLMRGHNCVWHNDIPAWVTNTTWTGPELAQVVQEHCFNIVRHWAGQMTSACRYSWDVINEPFNDDGTWRETIWYNTLNTSYIPLALHAARQADPHAKLYINEYNTTGPGPKASALKVLVRDLKASGVPLHGVGVQAHETVGQVPSLAEVKRNLAEFAALGVEVAITELDVRFGVLPPVEEGLEQQRRDFETIVRACREVEGCIGITVWDWTDKYSWVPASFPGEGDACPFDADFEPKPAYYGVIDGLLL</sequence>
<gene>
    <name evidence="15" type="primary">G4NBN8</name>
</gene>
<evidence type="ECO:0000256" key="9">
    <source>
        <dbReference type="ARBA" id="ARBA00023295"/>
    </source>
</evidence>
<organism evidence="15">
    <name type="scientific">Ganoderma boninense</name>
    <dbReference type="NCBI Taxonomy" id="34458"/>
    <lineage>
        <taxon>Eukaryota</taxon>
        <taxon>Fungi</taxon>
        <taxon>Dikarya</taxon>
        <taxon>Basidiomycota</taxon>
        <taxon>Agaricomycotina</taxon>
        <taxon>Agaricomycetes</taxon>
        <taxon>Polyporales</taxon>
        <taxon>Polyporaceae</taxon>
        <taxon>Ganoderma</taxon>
    </lineage>
</organism>
<comment type="subcellular location">
    <subcellularLocation>
        <location evidence="2">Secreted</location>
    </subcellularLocation>
</comment>
<evidence type="ECO:0000256" key="5">
    <source>
        <dbReference type="ARBA" id="ARBA00022525"/>
    </source>
</evidence>